<feature type="signal peptide" evidence="3">
    <location>
        <begin position="1"/>
        <end position="21"/>
    </location>
</feature>
<dbReference type="EMBL" id="CP011797">
    <property type="protein sequence ID" value="ATX75721.1"/>
    <property type="molecule type" value="Genomic_DNA"/>
</dbReference>
<proteinExistence type="inferred from homology"/>
<keyword evidence="4" id="KW-0813">Transport</keyword>
<dbReference type="PANTHER" id="PTHR43649:SF12">
    <property type="entry name" value="DIACETYLCHITOBIOSE BINDING PROTEIN DASA"/>
    <property type="match status" value="1"/>
</dbReference>
<feature type="chain" id="PRO_5014707165" evidence="3">
    <location>
        <begin position="22"/>
        <end position="666"/>
    </location>
</feature>
<dbReference type="SUPFAM" id="SSF53850">
    <property type="entry name" value="Periplasmic binding protein-like II"/>
    <property type="match status" value="2"/>
</dbReference>
<keyword evidence="3" id="KW-0732">Signal</keyword>
<reference evidence="4 5" key="1">
    <citation type="journal article" date="2017" name="Environ. Microbiol.">
        <title>Genomic and physiological analyses of 'Reinekea forsetii' reveal a versatile opportunistic lifestyle during spring algae blooms.</title>
        <authorList>
            <person name="Avci B."/>
            <person name="Hahnke R.L."/>
            <person name="Chafee M."/>
            <person name="Fischer T."/>
            <person name="Gruber-Vodicka H."/>
            <person name="Tegetmeyer H.E."/>
            <person name="Harder J."/>
            <person name="Fuchs B.M."/>
            <person name="Amann R.I."/>
            <person name="Teeling H."/>
        </authorList>
    </citation>
    <scope>NUCLEOTIDE SEQUENCE [LARGE SCALE GENOMIC DNA]</scope>
    <source>
        <strain evidence="4 5">Hel1_31_D35</strain>
    </source>
</reference>
<dbReference type="GO" id="GO:0042597">
    <property type="term" value="C:periplasmic space"/>
    <property type="evidence" value="ECO:0007669"/>
    <property type="project" value="UniProtKB-SubCell"/>
</dbReference>
<dbReference type="OrthoDB" id="9804061at2"/>
<dbReference type="RefSeq" id="WP_100256107.1">
    <property type="nucleotide sequence ID" value="NZ_CP011797.1"/>
</dbReference>
<gene>
    <name evidence="4" type="ORF">REIFOR_00552</name>
</gene>
<dbReference type="InterPro" id="IPR050490">
    <property type="entry name" value="Bact_solute-bd_prot1"/>
</dbReference>
<sequence length="666" mass="74076">MKILNLLFFNLMSLLCVAGYAEPNLRLSSYDLPPYIGQNLNNQGALYEIVTAAFVQAERLVEIDFFPTTRAINFALIGEYQAVFPVTYDAVMSGKFLVSEPIASYQLGLLGKKSIEASGAKISEATTIAVLRGSISEQAKIAFAPAQFLYVSRNEQAMKMLYAGRVNYVLIDKFNAADLMVDQFPYMIGQFTFPKQFIESIDLYVAFSKKSAQAQENLASFNSALKQLKAQGVIDSLMNRHGLLLFEQSAEHKVLRIATVANGDMVLMQRLSREYEQLHPAIRLDWRVLDESILRRRLLSDLAIGEGQYDVMTIGSYEVPVWDKQNWLSPLTDLPEDYDQADLIDVIRDSLSYNGELYALPFYGESSMTYYRRDLFDRAGLTMPAEPTWEQIRTFAATLHAPDEGIYGLCLRGKVGWGENITNIGTLVNTFGGQWFDLQWVPQLDTPAWHQAVNVYVDLVQSFGPPDTYKNGFSENLRLFAEGHCALWVDATVAAGLLFDAGRSTVADTVWFAPAPVALTPKGSAWLWAWSLAIPSSSKLQAEAKDFIAWATSKDYINRVAEYEGWLAVPPGTRKSTYANKNYRQAAPFADYVFDAINSANPRDATLTANPYTGIQFVAVPEFTAIGNFVSQSINAVLQGKLTVDQALAKSQAFTLDVMKNAGTAQ</sequence>
<comment type="similarity">
    <text evidence="2">Belongs to the bacterial solute-binding protein 1 family.</text>
</comment>
<dbReference type="AlphaFoldDB" id="A0A2K8KPC0"/>
<comment type="subcellular location">
    <subcellularLocation>
        <location evidence="1">Periplasm</location>
    </subcellularLocation>
</comment>
<evidence type="ECO:0000256" key="3">
    <source>
        <dbReference type="SAM" id="SignalP"/>
    </source>
</evidence>
<keyword evidence="4" id="KW-0762">Sugar transport</keyword>
<evidence type="ECO:0000313" key="4">
    <source>
        <dbReference type="EMBL" id="ATX75721.1"/>
    </source>
</evidence>
<dbReference type="Proteomes" id="UP000229757">
    <property type="component" value="Chromosome"/>
</dbReference>
<dbReference type="InterPro" id="IPR006059">
    <property type="entry name" value="SBP"/>
</dbReference>
<dbReference type="Pfam" id="PF01547">
    <property type="entry name" value="SBP_bac_1"/>
    <property type="match status" value="1"/>
</dbReference>
<evidence type="ECO:0000256" key="1">
    <source>
        <dbReference type="ARBA" id="ARBA00004418"/>
    </source>
</evidence>
<protein>
    <submittedName>
        <fullName evidence="4">ABC-type sugar transport system, periplasmic component</fullName>
    </submittedName>
</protein>
<accession>A0A2K8KPC0</accession>
<dbReference type="Gene3D" id="3.40.190.10">
    <property type="entry name" value="Periplasmic binding protein-like II"/>
    <property type="match status" value="4"/>
</dbReference>
<dbReference type="PANTHER" id="PTHR43649">
    <property type="entry name" value="ARABINOSE-BINDING PROTEIN-RELATED"/>
    <property type="match status" value="1"/>
</dbReference>
<keyword evidence="5" id="KW-1185">Reference proteome</keyword>
<name>A0A2K8KPC0_9GAMM</name>
<organism evidence="4 5">
    <name type="scientific">Reinekea forsetii</name>
    <dbReference type="NCBI Taxonomy" id="1336806"/>
    <lineage>
        <taxon>Bacteria</taxon>
        <taxon>Pseudomonadati</taxon>
        <taxon>Pseudomonadota</taxon>
        <taxon>Gammaproteobacteria</taxon>
        <taxon>Oceanospirillales</taxon>
        <taxon>Saccharospirillaceae</taxon>
        <taxon>Reinekea</taxon>
    </lineage>
</organism>
<dbReference type="KEGG" id="rfo:REIFOR_00552"/>
<evidence type="ECO:0000313" key="5">
    <source>
        <dbReference type="Proteomes" id="UP000229757"/>
    </source>
</evidence>
<evidence type="ECO:0000256" key="2">
    <source>
        <dbReference type="ARBA" id="ARBA00008520"/>
    </source>
</evidence>
<dbReference type="CDD" id="cd13585">
    <property type="entry name" value="PBP2_TMBP_like"/>
    <property type="match status" value="1"/>
</dbReference>